<organism evidence="2 3">
    <name type="scientific">Halospeciosus flavus</name>
    <dbReference type="NCBI Taxonomy" id="3032283"/>
    <lineage>
        <taxon>Archaea</taxon>
        <taxon>Methanobacteriati</taxon>
        <taxon>Methanobacteriota</taxon>
        <taxon>Stenosarchaea group</taxon>
        <taxon>Halobacteria</taxon>
        <taxon>Halobacteriales</taxon>
        <taxon>Halobacteriaceae</taxon>
        <taxon>Halospeciosus</taxon>
    </lineage>
</organism>
<comment type="caution">
    <text evidence="2">The sequence shown here is derived from an EMBL/GenBank/DDBJ whole genome shotgun (WGS) entry which is preliminary data.</text>
</comment>
<dbReference type="EMBL" id="JBHTAR010000011">
    <property type="protein sequence ID" value="MFC7198678.1"/>
    <property type="molecule type" value="Genomic_DNA"/>
</dbReference>
<evidence type="ECO:0000313" key="2">
    <source>
        <dbReference type="EMBL" id="MFC7198678.1"/>
    </source>
</evidence>
<reference evidence="2 3" key="1">
    <citation type="journal article" date="2019" name="Int. J. Syst. Evol. Microbiol.">
        <title>The Global Catalogue of Microorganisms (GCM) 10K type strain sequencing project: providing services to taxonomists for standard genome sequencing and annotation.</title>
        <authorList>
            <consortium name="The Broad Institute Genomics Platform"/>
            <consortium name="The Broad Institute Genome Sequencing Center for Infectious Disease"/>
            <person name="Wu L."/>
            <person name="Ma J."/>
        </authorList>
    </citation>
    <scope>NUCLEOTIDE SEQUENCE [LARGE SCALE GENOMIC DNA]</scope>
    <source>
        <strain evidence="2 3">XZGYJ-43</strain>
    </source>
</reference>
<keyword evidence="3" id="KW-1185">Reference proteome</keyword>
<name>A0ABD5Z0J3_9EURY</name>
<dbReference type="Gene3D" id="3.40.47.10">
    <property type="match status" value="1"/>
</dbReference>
<evidence type="ECO:0000256" key="1">
    <source>
        <dbReference type="ARBA" id="ARBA00023229"/>
    </source>
</evidence>
<keyword evidence="1" id="KW-0414">Isoprene biosynthesis</keyword>
<proteinExistence type="predicted"/>
<gene>
    <name evidence="2" type="ORF">ACFQJ9_04450</name>
</gene>
<dbReference type="GO" id="GO:0008299">
    <property type="term" value="P:isoprenoid biosynthetic process"/>
    <property type="evidence" value="ECO:0007669"/>
    <property type="project" value="UniProtKB-KW"/>
</dbReference>
<evidence type="ECO:0000313" key="3">
    <source>
        <dbReference type="Proteomes" id="UP001596447"/>
    </source>
</evidence>
<dbReference type="InterPro" id="IPR016039">
    <property type="entry name" value="Thiolase-like"/>
</dbReference>
<dbReference type="Proteomes" id="UP001596447">
    <property type="component" value="Unassembled WGS sequence"/>
</dbReference>
<dbReference type="SUPFAM" id="SSF53901">
    <property type="entry name" value="Thiolase-like"/>
    <property type="match status" value="1"/>
</dbReference>
<evidence type="ECO:0008006" key="4">
    <source>
        <dbReference type="Google" id="ProtNLM"/>
    </source>
</evidence>
<accession>A0ABD5Z0J3</accession>
<protein>
    <recommendedName>
        <fullName evidence="4">Hydroxymethylglutaryl-CoA synthase</fullName>
    </recommendedName>
</protein>
<dbReference type="RefSeq" id="WP_279528637.1">
    <property type="nucleotide sequence ID" value="NZ_CP122312.1"/>
</dbReference>
<dbReference type="AlphaFoldDB" id="A0ABD5Z0J3"/>
<sequence>MSERDLTPVESAGAYVPRYTISAETIGEAWDGFRARGVSEKRVPAGDEDAVTMAVEAARDAIAASDVAREELSALALGTTTPPIDEGDVGVQVAEMLGLPRSVEVSVFTQSTRAGTRALLAASRADGPALAVASDCPLGEPDDALDHAAGAGAVAFLTAESGTVDLTDVATYAQEYPGTRFRRRGSESIEEYGATTYGRDAYATAVAGAVDGLDLGGDADVEPTGVALSAPDGSLPGRGARRLPFDAEIYHLAGELGDTGAASALFGLLAAWEDGSENTVVVGYGDGAGADALVTTGTLDTDWRRTGHEITYAEYLRKRGHVLPDGGER</sequence>